<evidence type="ECO:0000313" key="2">
    <source>
        <dbReference type="EMBL" id="KAF2803915.1"/>
    </source>
</evidence>
<evidence type="ECO:0000313" key="4">
    <source>
        <dbReference type="RefSeq" id="XP_033570879.1"/>
    </source>
</evidence>
<reference evidence="2 4" key="1">
    <citation type="journal article" date="2020" name="Stud. Mycol.">
        <title>101 Dothideomycetes genomes: a test case for predicting lifestyles and emergence of pathogens.</title>
        <authorList>
            <person name="Haridas S."/>
            <person name="Albert R."/>
            <person name="Binder M."/>
            <person name="Bloem J."/>
            <person name="Labutti K."/>
            <person name="Salamov A."/>
            <person name="Andreopoulos B."/>
            <person name="Baker S."/>
            <person name="Barry K."/>
            <person name="Bills G."/>
            <person name="Bluhm B."/>
            <person name="Cannon C."/>
            <person name="Castanera R."/>
            <person name="Culley D."/>
            <person name="Daum C."/>
            <person name="Ezra D."/>
            <person name="Gonzalez J."/>
            <person name="Henrissat B."/>
            <person name="Kuo A."/>
            <person name="Liang C."/>
            <person name="Lipzen A."/>
            <person name="Lutzoni F."/>
            <person name="Magnuson J."/>
            <person name="Mondo S."/>
            <person name="Nolan M."/>
            <person name="Ohm R."/>
            <person name="Pangilinan J."/>
            <person name="Park H.-J."/>
            <person name="Ramirez L."/>
            <person name="Alfaro M."/>
            <person name="Sun H."/>
            <person name="Tritt A."/>
            <person name="Yoshinaga Y."/>
            <person name="Zwiers L.-H."/>
            <person name="Turgeon B."/>
            <person name="Goodwin S."/>
            <person name="Spatafora J."/>
            <person name="Crous P."/>
            <person name="Grigoriev I."/>
        </authorList>
    </citation>
    <scope>NUCLEOTIDE SEQUENCE</scope>
    <source>
        <strain evidence="2 4">CBS 304.34</strain>
    </source>
</reference>
<keyword evidence="1" id="KW-0812">Transmembrane</keyword>
<accession>A0A6A6Y6U4</accession>
<keyword evidence="1" id="KW-0472">Membrane</keyword>
<gene>
    <name evidence="2 4" type="ORF">BDZ99DRAFT_525965</name>
</gene>
<reference evidence="4" key="3">
    <citation type="submission" date="2025-04" db="UniProtKB">
        <authorList>
            <consortium name="RefSeq"/>
        </authorList>
    </citation>
    <scope>IDENTIFICATION</scope>
    <source>
        <strain evidence="4">CBS 304.34</strain>
    </source>
</reference>
<name>A0A6A6Y6U4_9PEZI</name>
<dbReference type="GeneID" id="54466976"/>
<evidence type="ECO:0000313" key="3">
    <source>
        <dbReference type="Proteomes" id="UP000504636"/>
    </source>
</evidence>
<dbReference type="OrthoDB" id="5342924at2759"/>
<feature type="transmembrane region" description="Helical" evidence="1">
    <location>
        <begin position="113"/>
        <end position="131"/>
    </location>
</feature>
<feature type="transmembrane region" description="Helical" evidence="1">
    <location>
        <begin position="73"/>
        <end position="93"/>
    </location>
</feature>
<sequence length="132" mass="14738">MLPHIAPIAISLGVIQLSIRQTYWKDLTAISDDARSQLASLQVAAKAHEVLVIFSLTTVLFHHIKHQLSSPHGITFGVLTSGYLVGTGGYLIQRDFWNSLHSAKHGLPWRNCWRKTWLIIFMLIATSVAIIP</sequence>
<dbReference type="RefSeq" id="XP_033570879.1">
    <property type="nucleotide sequence ID" value="XM_033726083.1"/>
</dbReference>
<proteinExistence type="predicted"/>
<dbReference type="EMBL" id="MU003715">
    <property type="protein sequence ID" value="KAF2803915.1"/>
    <property type="molecule type" value="Genomic_DNA"/>
</dbReference>
<protein>
    <submittedName>
        <fullName evidence="2 4">Uncharacterized protein</fullName>
    </submittedName>
</protein>
<keyword evidence="3" id="KW-1185">Reference proteome</keyword>
<evidence type="ECO:0000256" key="1">
    <source>
        <dbReference type="SAM" id="Phobius"/>
    </source>
</evidence>
<organism evidence="2">
    <name type="scientific">Mytilinidion resinicola</name>
    <dbReference type="NCBI Taxonomy" id="574789"/>
    <lineage>
        <taxon>Eukaryota</taxon>
        <taxon>Fungi</taxon>
        <taxon>Dikarya</taxon>
        <taxon>Ascomycota</taxon>
        <taxon>Pezizomycotina</taxon>
        <taxon>Dothideomycetes</taxon>
        <taxon>Pleosporomycetidae</taxon>
        <taxon>Mytilinidiales</taxon>
        <taxon>Mytilinidiaceae</taxon>
        <taxon>Mytilinidion</taxon>
    </lineage>
</organism>
<dbReference type="AlphaFoldDB" id="A0A6A6Y6U4"/>
<keyword evidence="1" id="KW-1133">Transmembrane helix</keyword>
<dbReference type="Proteomes" id="UP000504636">
    <property type="component" value="Unplaced"/>
</dbReference>
<reference evidence="4" key="2">
    <citation type="submission" date="2020-04" db="EMBL/GenBank/DDBJ databases">
        <authorList>
            <consortium name="NCBI Genome Project"/>
        </authorList>
    </citation>
    <scope>NUCLEOTIDE SEQUENCE</scope>
    <source>
        <strain evidence="4">CBS 304.34</strain>
    </source>
</reference>